<keyword evidence="5" id="KW-0378">Hydrolase</keyword>
<sequence length="259" mass="28715">MSLAADFHVHSNYSDGRPLPFMLAAAEEAGLDEVGFADHCNVSPAFEARLTKKEFGFNLDVTYERRRDAIEAFRERLGLTIHDAVEMDYDPDDEAAIAEFLDEANFDYAIGSVHHLDGTSIFDREHFAAKTEPECRDLVDRYYENVVALVDSGLFDVLGHVDGIERTPELRGYTTDDHRAMVADALVERDTRPEINGGRVLRDYGELHPEPSFLAALDERGVEFVPGTDSHRPDDLTDAVPALAEGFDDAGLEAVSPLA</sequence>
<protein>
    <recommendedName>
        <fullName evidence="3">histidinol-phosphatase</fullName>
        <ecNumber evidence="3">3.1.3.15</ecNumber>
    </recommendedName>
</protein>
<evidence type="ECO:0000256" key="2">
    <source>
        <dbReference type="ARBA" id="ARBA00009152"/>
    </source>
</evidence>
<dbReference type="SUPFAM" id="SSF89550">
    <property type="entry name" value="PHP domain-like"/>
    <property type="match status" value="1"/>
</dbReference>
<comment type="caution">
    <text evidence="9">The sequence shown here is derived from an EMBL/GenBank/DDBJ whole genome shotgun (WGS) entry which is preliminary data.</text>
</comment>
<dbReference type="InterPro" id="IPR016195">
    <property type="entry name" value="Pol/histidinol_Pase-like"/>
</dbReference>
<dbReference type="PANTHER" id="PTHR21039">
    <property type="entry name" value="HISTIDINOL PHOSPHATASE-RELATED"/>
    <property type="match status" value="1"/>
</dbReference>
<evidence type="ECO:0000256" key="4">
    <source>
        <dbReference type="ARBA" id="ARBA00022605"/>
    </source>
</evidence>
<comment type="pathway">
    <text evidence="1">Amino-acid biosynthesis; L-histidine biosynthesis; L-histidine from 5-phospho-alpha-D-ribose 1-diphosphate: step 8/9.</text>
</comment>
<gene>
    <name evidence="9" type="ORF">ACFQJ9_06525</name>
</gene>
<dbReference type="GO" id="GO:0000105">
    <property type="term" value="P:L-histidine biosynthetic process"/>
    <property type="evidence" value="ECO:0007669"/>
    <property type="project" value="UniProtKB-KW"/>
</dbReference>
<dbReference type="InterPro" id="IPR004013">
    <property type="entry name" value="PHP_dom"/>
</dbReference>
<proteinExistence type="inferred from homology"/>
<comment type="similarity">
    <text evidence="2">Belongs to the PHP hydrolase family. HisK subfamily.</text>
</comment>
<evidence type="ECO:0000259" key="8">
    <source>
        <dbReference type="Pfam" id="PF02811"/>
    </source>
</evidence>
<dbReference type="RefSeq" id="WP_279529018.1">
    <property type="nucleotide sequence ID" value="NZ_CP122312.1"/>
</dbReference>
<dbReference type="AlphaFoldDB" id="A0ABD5Z1L5"/>
<evidence type="ECO:0000256" key="5">
    <source>
        <dbReference type="ARBA" id="ARBA00022801"/>
    </source>
</evidence>
<keyword evidence="6" id="KW-0368">Histidine biosynthesis</keyword>
<dbReference type="PANTHER" id="PTHR21039:SF0">
    <property type="entry name" value="HISTIDINOL-PHOSPHATASE"/>
    <property type="match status" value="1"/>
</dbReference>
<accession>A0ABD5Z1L5</accession>
<name>A0ABD5Z1L5_9EURY</name>
<reference evidence="9 10" key="1">
    <citation type="journal article" date="2019" name="Int. J. Syst. Evol. Microbiol.">
        <title>The Global Catalogue of Microorganisms (GCM) 10K type strain sequencing project: providing services to taxonomists for standard genome sequencing and annotation.</title>
        <authorList>
            <consortium name="The Broad Institute Genomics Platform"/>
            <consortium name="The Broad Institute Genome Sequencing Center for Infectious Disease"/>
            <person name="Wu L."/>
            <person name="Ma J."/>
        </authorList>
    </citation>
    <scope>NUCLEOTIDE SEQUENCE [LARGE SCALE GENOMIC DNA]</scope>
    <source>
        <strain evidence="9 10">XZGYJ-43</strain>
    </source>
</reference>
<dbReference type="Gene3D" id="3.20.20.140">
    <property type="entry name" value="Metal-dependent hydrolases"/>
    <property type="match status" value="1"/>
</dbReference>
<dbReference type="Pfam" id="PF02811">
    <property type="entry name" value="PHP"/>
    <property type="match status" value="1"/>
</dbReference>
<evidence type="ECO:0000256" key="7">
    <source>
        <dbReference type="ARBA" id="ARBA00049158"/>
    </source>
</evidence>
<dbReference type="InterPro" id="IPR010140">
    <property type="entry name" value="Histidinol_P_phosphatase_HisJ"/>
</dbReference>
<comment type="catalytic activity">
    <reaction evidence="7">
        <text>L-histidinol phosphate + H2O = L-histidinol + phosphate</text>
        <dbReference type="Rhea" id="RHEA:14465"/>
        <dbReference type="ChEBI" id="CHEBI:15377"/>
        <dbReference type="ChEBI" id="CHEBI:43474"/>
        <dbReference type="ChEBI" id="CHEBI:57699"/>
        <dbReference type="ChEBI" id="CHEBI:57980"/>
        <dbReference type="EC" id="3.1.3.15"/>
    </reaction>
</comment>
<keyword evidence="4" id="KW-0028">Amino-acid biosynthesis</keyword>
<keyword evidence="10" id="KW-1185">Reference proteome</keyword>
<evidence type="ECO:0000256" key="6">
    <source>
        <dbReference type="ARBA" id="ARBA00023102"/>
    </source>
</evidence>
<dbReference type="EMBL" id="JBHTAR010000011">
    <property type="protein sequence ID" value="MFC7199071.1"/>
    <property type="molecule type" value="Genomic_DNA"/>
</dbReference>
<dbReference type="EC" id="3.1.3.15" evidence="3"/>
<dbReference type="Proteomes" id="UP001596447">
    <property type="component" value="Unassembled WGS sequence"/>
</dbReference>
<evidence type="ECO:0000256" key="3">
    <source>
        <dbReference type="ARBA" id="ARBA00013085"/>
    </source>
</evidence>
<evidence type="ECO:0000313" key="9">
    <source>
        <dbReference type="EMBL" id="MFC7199071.1"/>
    </source>
</evidence>
<feature type="domain" description="PHP" evidence="8">
    <location>
        <begin position="6"/>
        <end position="165"/>
    </location>
</feature>
<organism evidence="9 10">
    <name type="scientific">Halospeciosus flavus</name>
    <dbReference type="NCBI Taxonomy" id="3032283"/>
    <lineage>
        <taxon>Archaea</taxon>
        <taxon>Methanobacteriati</taxon>
        <taxon>Methanobacteriota</taxon>
        <taxon>Stenosarchaea group</taxon>
        <taxon>Halobacteria</taxon>
        <taxon>Halobacteriales</taxon>
        <taxon>Halobacteriaceae</taxon>
        <taxon>Halospeciosus</taxon>
    </lineage>
</organism>
<dbReference type="NCBIfam" id="TIGR01856">
    <property type="entry name" value="hisJ_fam"/>
    <property type="match status" value="1"/>
</dbReference>
<dbReference type="GO" id="GO:0004401">
    <property type="term" value="F:histidinol-phosphatase activity"/>
    <property type="evidence" value="ECO:0007669"/>
    <property type="project" value="UniProtKB-EC"/>
</dbReference>
<evidence type="ECO:0000256" key="1">
    <source>
        <dbReference type="ARBA" id="ARBA00004970"/>
    </source>
</evidence>
<evidence type="ECO:0000313" key="10">
    <source>
        <dbReference type="Proteomes" id="UP001596447"/>
    </source>
</evidence>